<organism evidence="1 2">
    <name type="scientific">Streptomyces yunnanensis</name>
    <dbReference type="NCBI Taxonomy" id="156453"/>
    <lineage>
        <taxon>Bacteria</taxon>
        <taxon>Bacillati</taxon>
        <taxon>Actinomycetota</taxon>
        <taxon>Actinomycetes</taxon>
        <taxon>Kitasatosporales</taxon>
        <taxon>Streptomycetaceae</taxon>
        <taxon>Streptomyces</taxon>
    </lineage>
</organism>
<sequence>MTFKALFPRYRVNDRGRYVRGGGCGGCGDWGWCDDDDYGYFRRPFRGRGGNVVIIR</sequence>
<proteinExistence type="predicted"/>
<name>A0ABY8AHD0_9ACTN</name>
<accession>A0ABY8AHD0</accession>
<evidence type="ECO:0000313" key="1">
    <source>
        <dbReference type="EMBL" id="WEB44424.1"/>
    </source>
</evidence>
<keyword evidence="2" id="KW-1185">Reference proteome</keyword>
<evidence type="ECO:0000313" key="2">
    <source>
        <dbReference type="Proteomes" id="UP001218629"/>
    </source>
</evidence>
<protein>
    <submittedName>
        <fullName evidence="1">Uncharacterized protein</fullName>
    </submittedName>
</protein>
<dbReference type="RefSeq" id="WP_159030951.1">
    <property type="nucleotide sequence ID" value="NZ_CP095749.1"/>
</dbReference>
<gene>
    <name evidence="1" type="ORF">MOV08_37430</name>
</gene>
<dbReference type="EMBL" id="CP095749">
    <property type="protein sequence ID" value="WEB44424.1"/>
    <property type="molecule type" value="Genomic_DNA"/>
</dbReference>
<reference evidence="1 2" key="1">
    <citation type="submission" date="2022-03" db="EMBL/GenBank/DDBJ databases">
        <title>Streptomyces yunnanensis P86,complete genome.</title>
        <authorList>
            <person name="Chen S."/>
            <person name="Zhang Q."/>
        </authorList>
    </citation>
    <scope>NUCLEOTIDE SEQUENCE [LARGE SCALE GENOMIC DNA]</scope>
    <source>
        <strain evidence="1 2">P86</strain>
    </source>
</reference>
<dbReference type="Proteomes" id="UP001218629">
    <property type="component" value="Chromosome"/>
</dbReference>